<feature type="region of interest" description="Disordered" evidence="1">
    <location>
        <begin position="1"/>
        <end position="35"/>
    </location>
</feature>
<organism evidence="2 3">
    <name type="scientific">Epichloe bromicola</name>
    <dbReference type="NCBI Taxonomy" id="79588"/>
    <lineage>
        <taxon>Eukaryota</taxon>
        <taxon>Fungi</taxon>
        <taxon>Dikarya</taxon>
        <taxon>Ascomycota</taxon>
        <taxon>Pezizomycotina</taxon>
        <taxon>Sordariomycetes</taxon>
        <taxon>Hypocreomycetidae</taxon>
        <taxon>Hypocreales</taxon>
        <taxon>Clavicipitaceae</taxon>
        <taxon>Epichloe</taxon>
    </lineage>
</organism>
<evidence type="ECO:0000313" key="3">
    <source>
        <dbReference type="Proteomes" id="UP001562357"/>
    </source>
</evidence>
<evidence type="ECO:0008006" key="4">
    <source>
        <dbReference type="Google" id="ProtNLM"/>
    </source>
</evidence>
<sequence length="392" mass="43627">MPRKTSMGIRGMDEPMSLEKAARKTERSHEENQERAYIAASRRADRSIDARVQSARMASDIHKKRTGKGFRITEQIVIKEEMYEEEEDDLPRSYRLLSASMQTSSPEMNSRLDAYLSNKMAMSQMLARTNDEWRENEINRLFAASFPNAVPSAQQLSQNMPNQSTYQQPLSEPYSPSGCSTAAFSPTSYSPPPFAQTTQMGMQPQHSPMLTSFAWQSRSKTPRRKSRPSISGVKSRRNSSRSSAGPARKKSVESPSTTTTRSTPFSSSAISPQTPDEPLFPSGSAFTTELPPEARMMLDGVGADDVLDRTLANQEDGNTPNWLDPSNFLDTMTLHRFDSMTGVDDGFVADLYGNGAEDSMPSKCAMPNTQNSMDGGLDWRSFINDSMWANDQ</sequence>
<proteinExistence type="predicted"/>
<feature type="compositionally biased region" description="Basic and acidic residues" evidence="1">
    <location>
        <begin position="20"/>
        <end position="34"/>
    </location>
</feature>
<dbReference type="EMBL" id="BAAFGZ010000262">
    <property type="protein sequence ID" value="GAB0137259.1"/>
    <property type="molecule type" value="Genomic_DNA"/>
</dbReference>
<keyword evidence="3" id="KW-1185">Reference proteome</keyword>
<feature type="compositionally biased region" description="Polar residues" evidence="1">
    <location>
        <begin position="156"/>
        <end position="170"/>
    </location>
</feature>
<feature type="region of interest" description="Disordered" evidence="1">
    <location>
        <begin position="156"/>
        <end position="287"/>
    </location>
</feature>
<comment type="caution">
    <text evidence="2">The sequence shown here is derived from an EMBL/GenBank/DDBJ whole genome shotgun (WGS) entry which is preliminary data.</text>
</comment>
<dbReference type="Proteomes" id="UP001562357">
    <property type="component" value="Unassembled WGS sequence"/>
</dbReference>
<feature type="compositionally biased region" description="Polar residues" evidence="1">
    <location>
        <begin position="195"/>
        <end position="216"/>
    </location>
</feature>
<protein>
    <recommendedName>
        <fullName evidence="4">Mating type protein</fullName>
    </recommendedName>
</protein>
<evidence type="ECO:0000313" key="2">
    <source>
        <dbReference type="EMBL" id="GAB0137259.1"/>
    </source>
</evidence>
<name>A0ABQ0CUZ0_9HYPO</name>
<gene>
    <name evidence="2" type="primary">g5533</name>
    <name evidence="2" type="ORF">EsDP_00005533</name>
</gene>
<evidence type="ECO:0000256" key="1">
    <source>
        <dbReference type="SAM" id="MobiDB-lite"/>
    </source>
</evidence>
<reference evidence="3" key="1">
    <citation type="submission" date="2024-06" db="EMBL/GenBank/DDBJ databases">
        <title>Draft Genome Sequences of Epichloe bromicola Strains Isolated from Elymus ciliaris.</title>
        <authorList>
            <consortium name="Epichloe bromicola genome sequencing consortium"/>
            <person name="Miura A."/>
            <person name="Imano S."/>
            <person name="Ashida A."/>
            <person name="Sato I."/>
            <person name="Chiba S."/>
            <person name="Tanaka A."/>
            <person name="Camagna M."/>
            <person name="Takemoto D."/>
        </authorList>
    </citation>
    <scope>NUCLEOTIDE SEQUENCE [LARGE SCALE GENOMIC DNA]</scope>
    <source>
        <strain evidence="3">DP</strain>
    </source>
</reference>
<feature type="compositionally biased region" description="Low complexity" evidence="1">
    <location>
        <begin position="254"/>
        <end position="268"/>
    </location>
</feature>
<feature type="compositionally biased region" description="Polar residues" evidence="1">
    <location>
        <begin position="177"/>
        <end position="188"/>
    </location>
</feature>
<accession>A0ABQ0CUZ0</accession>